<feature type="signal peptide" evidence="1">
    <location>
        <begin position="1"/>
        <end position="20"/>
    </location>
</feature>
<sequence>MSRNSLYLLVLLQLIAPVNLEESQFFLVCLYHSGQLQLRLNLKLVKIKGYQLILVLSSIRNLPFSHLLLLYRMRLTCFKKRMKVYWKSFDLQKSVAKKLRQGLDSLNSRLLVLGKVCQWRLVL</sequence>
<proteinExistence type="predicted"/>
<name>A0A0V0HM78_SOLCH</name>
<organism evidence="2">
    <name type="scientific">Solanum chacoense</name>
    <name type="common">Chaco potato</name>
    <dbReference type="NCBI Taxonomy" id="4108"/>
    <lineage>
        <taxon>Eukaryota</taxon>
        <taxon>Viridiplantae</taxon>
        <taxon>Streptophyta</taxon>
        <taxon>Embryophyta</taxon>
        <taxon>Tracheophyta</taxon>
        <taxon>Spermatophyta</taxon>
        <taxon>Magnoliopsida</taxon>
        <taxon>eudicotyledons</taxon>
        <taxon>Gunneridae</taxon>
        <taxon>Pentapetalae</taxon>
        <taxon>asterids</taxon>
        <taxon>lamiids</taxon>
        <taxon>Solanales</taxon>
        <taxon>Solanaceae</taxon>
        <taxon>Solanoideae</taxon>
        <taxon>Solaneae</taxon>
        <taxon>Solanum</taxon>
    </lineage>
</organism>
<evidence type="ECO:0000256" key="1">
    <source>
        <dbReference type="SAM" id="SignalP"/>
    </source>
</evidence>
<protein>
    <submittedName>
        <fullName evidence="2">Putative ovule protein</fullName>
    </submittedName>
</protein>
<keyword evidence="1" id="KW-0732">Signal</keyword>
<evidence type="ECO:0000313" key="2">
    <source>
        <dbReference type="EMBL" id="JAP20969.1"/>
    </source>
</evidence>
<accession>A0A0V0HM78</accession>
<dbReference type="EMBL" id="GEDG01018228">
    <property type="protein sequence ID" value="JAP20969.1"/>
    <property type="molecule type" value="Transcribed_RNA"/>
</dbReference>
<dbReference type="AlphaFoldDB" id="A0A0V0HM78"/>
<reference evidence="2" key="1">
    <citation type="submission" date="2015-12" db="EMBL/GenBank/DDBJ databases">
        <title>Gene expression during late stages of embryo sac development: a critical building block for successful pollen-pistil interactions.</title>
        <authorList>
            <person name="Liu Y."/>
            <person name="Joly V."/>
            <person name="Sabar M."/>
            <person name="Matton D.P."/>
        </authorList>
    </citation>
    <scope>NUCLEOTIDE SEQUENCE</scope>
</reference>
<feature type="chain" id="PRO_5006866020" evidence="1">
    <location>
        <begin position="21"/>
        <end position="123"/>
    </location>
</feature>